<organism evidence="2 3">
    <name type="scientific">Bambusicola thoracicus</name>
    <name type="common">Chinese bamboo-partridge</name>
    <name type="synonym">Perdix thoracica</name>
    <dbReference type="NCBI Taxonomy" id="9083"/>
    <lineage>
        <taxon>Eukaryota</taxon>
        <taxon>Metazoa</taxon>
        <taxon>Chordata</taxon>
        <taxon>Craniata</taxon>
        <taxon>Vertebrata</taxon>
        <taxon>Euteleostomi</taxon>
        <taxon>Archelosauria</taxon>
        <taxon>Archosauria</taxon>
        <taxon>Dinosauria</taxon>
        <taxon>Saurischia</taxon>
        <taxon>Theropoda</taxon>
        <taxon>Coelurosauria</taxon>
        <taxon>Aves</taxon>
        <taxon>Neognathae</taxon>
        <taxon>Galloanserae</taxon>
        <taxon>Galliformes</taxon>
        <taxon>Phasianidae</taxon>
        <taxon>Perdicinae</taxon>
        <taxon>Bambusicola</taxon>
    </lineage>
</organism>
<feature type="compositionally biased region" description="Polar residues" evidence="1">
    <location>
        <begin position="115"/>
        <end position="126"/>
    </location>
</feature>
<dbReference type="EMBL" id="PPHD01018343">
    <property type="protein sequence ID" value="POI28711.1"/>
    <property type="molecule type" value="Genomic_DNA"/>
</dbReference>
<feature type="region of interest" description="Disordered" evidence="1">
    <location>
        <begin position="75"/>
        <end position="126"/>
    </location>
</feature>
<name>A0A2P4SX71_BAMTH</name>
<reference evidence="2 3" key="1">
    <citation type="submission" date="2018-01" db="EMBL/GenBank/DDBJ databases">
        <title>Comparison of the Chinese Bamboo Partridge and Red Junglefowl genome sequences highlights the importance of demography in genome evolution.</title>
        <authorList>
            <person name="Tiley G.P."/>
            <person name="Kimball R.T."/>
            <person name="Braun E.L."/>
            <person name="Burleigh J.G."/>
        </authorList>
    </citation>
    <scope>NUCLEOTIDE SEQUENCE [LARGE SCALE GENOMIC DNA]</scope>
    <source>
        <strain evidence="2">RTK389</strain>
        <tissue evidence="2">Blood</tissue>
    </source>
</reference>
<protein>
    <submittedName>
        <fullName evidence="2">Uncharacterized protein</fullName>
    </submittedName>
</protein>
<sequence length="126" mass="13034">MRSSRLGGGGRGAGVDGFPCVAPLVTWVRERGWRLMGASSSMAAALGGLGLLHGRLRLAAAAAATSSALNPRAPVRGGAAAFPSAGRNYGSEAKEEEELRVQYLDEEHKGEKQNPDLSKTGSISDV</sequence>
<keyword evidence="3" id="KW-1185">Reference proteome</keyword>
<comment type="caution">
    <text evidence="2">The sequence shown here is derived from an EMBL/GenBank/DDBJ whole genome shotgun (WGS) entry which is preliminary data.</text>
</comment>
<dbReference type="Proteomes" id="UP000237246">
    <property type="component" value="Unassembled WGS sequence"/>
</dbReference>
<proteinExistence type="predicted"/>
<dbReference type="AlphaFoldDB" id="A0A2P4SX71"/>
<accession>A0A2P4SX71</accession>
<feature type="compositionally biased region" description="Basic and acidic residues" evidence="1">
    <location>
        <begin position="97"/>
        <end position="114"/>
    </location>
</feature>
<dbReference type="OrthoDB" id="410701at2759"/>
<evidence type="ECO:0000313" key="3">
    <source>
        <dbReference type="Proteomes" id="UP000237246"/>
    </source>
</evidence>
<evidence type="ECO:0000313" key="2">
    <source>
        <dbReference type="EMBL" id="POI28711.1"/>
    </source>
</evidence>
<evidence type="ECO:0000256" key="1">
    <source>
        <dbReference type="SAM" id="MobiDB-lite"/>
    </source>
</evidence>
<gene>
    <name evidence="2" type="ORF">CIB84_007539</name>
</gene>